<evidence type="ECO:0000259" key="6">
    <source>
        <dbReference type="PROSITE" id="PS50892"/>
    </source>
</evidence>
<protein>
    <submittedName>
        <fullName evidence="7">Uncharacterized protein</fullName>
    </submittedName>
</protein>
<keyword evidence="8" id="KW-1185">Reference proteome</keyword>
<sequence>MPKLEYAAICRGYTVLVSYQDERGTENAERYLTDFLCTFSTETDIKASFYGGSFKFHLEVQSGVVFACGAIPEAGVRLPFLFLTELSKRFNLTSLPSRAYNAEEHEFDREFKFVIKDILDKFNSGNSGDPQQVIQGQLHSVESIMHQNIAKTLKRGAQLEDIVAQTEALENQT</sequence>
<evidence type="ECO:0000313" key="8">
    <source>
        <dbReference type="Proteomes" id="UP000594260"/>
    </source>
</evidence>
<evidence type="ECO:0000256" key="2">
    <source>
        <dbReference type="ARBA" id="ARBA00023136"/>
    </source>
</evidence>
<evidence type="ECO:0000256" key="3">
    <source>
        <dbReference type="ARBA" id="ARBA00046280"/>
    </source>
</evidence>
<dbReference type="PANTHER" id="PTHR21136:SF168">
    <property type="entry name" value="VESICLE-ASSOCIATED MEMBRANE PROTEIN 9"/>
    <property type="match status" value="1"/>
</dbReference>
<dbReference type="SUPFAM" id="SSF58038">
    <property type="entry name" value="SNARE fusion complex"/>
    <property type="match status" value="1"/>
</dbReference>
<dbReference type="GO" id="GO:0031201">
    <property type="term" value="C:SNARE complex"/>
    <property type="evidence" value="ECO:0007669"/>
    <property type="project" value="TreeGrafter"/>
</dbReference>
<proteinExistence type="inferred from homology"/>
<dbReference type="InterPro" id="IPR011012">
    <property type="entry name" value="Longin-like_dom_sf"/>
</dbReference>
<dbReference type="Gene3D" id="1.20.5.110">
    <property type="match status" value="1"/>
</dbReference>
<reference evidence="7" key="1">
    <citation type="submission" date="2021-01" db="UniProtKB">
        <authorList>
            <consortium name="EnsemblMetazoa"/>
        </authorList>
    </citation>
    <scope>IDENTIFICATION</scope>
</reference>
<dbReference type="PANTHER" id="PTHR21136">
    <property type="entry name" value="SNARE PROTEINS"/>
    <property type="match status" value="1"/>
</dbReference>
<dbReference type="GO" id="GO:0006906">
    <property type="term" value="P:vesicle fusion"/>
    <property type="evidence" value="ECO:0007669"/>
    <property type="project" value="TreeGrafter"/>
</dbReference>
<dbReference type="Pfam" id="PF13774">
    <property type="entry name" value="Longin"/>
    <property type="match status" value="1"/>
</dbReference>
<dbReference type="Proteomes" id="UP000594260">
    <property type="component" value="Unplaced"/>
</dbReference>
<dbReference type="RefSeq" id="XP_022653290.1">
    <property type="nucleotide sequence ID" value="XM_022797555.1"/>
</dbReference>
<dbReference type="PROSITE" id="PS50859">
    <property type="entry name" value="LONGIN"/>
    <property type="match status" value="1"/>
</dbReference>
<dbReference type="CDD" id="cd14824">
    <property type="entry name" value="Longin"/>
    <property type="match status" value="1"/>
</dbReference>
<keyword evidence="4" id="KW-0175">Coiled coil</keyword>
<feature type="domain" description="V-SNARE coiled-coil homology" evidence="6">
    <location>
        <begin position="130"/>
        <end position="173"/>
    </location>
</feature>
<dbReference type="GO" id="GO:0000149">
    <property type="term" value="F:SNARE binding"/>
    <property type="evidence" value="ECO:0007669"/>
    <property type="project" value="TreeGrafter"/>
</dbReference>
<evidence type="ECO:0000256" key="1">
    <source>
        <dbReference type="ARBA" id="ARBA00008025"/>
    </source>
</evidence>
<dbReference type="InterPro" id="IPR051097">
    <property type="entry name" value="Synaptobrevin-like_transport"/>
</dbReference>
<dbReference type="Pfam" id="PF00957">
    <property type="entry name" value="Synaptobrevin"/>
    <property type="match status" value="1"/>
</dbReference>
<dbReference type="GO" id="GO:0012505">
    <property type="term" value="C:endomembrane system"/>
    <property type="evidence" value="ECO:0007669"/>
    <property type="project" value="UniProtKB-SubCell"/>
</dbReference>
<dbReference type="PROSITE" id="PS50892">
    <property type="entry name" value="V_SNARE"/>
    <property type="match status" value="1"/>
</dbReference>
<dbReference type="GeneID" id="111247028"/>
<dbReference type="InterPro" id="IPR010908">
    <property type="entry name" value="Longin_dom"/>
</dbReference>
<organism evidence="7 8">
    <name type="scientific">Varroa destructor</name>
    <name type="common">Honeybee mite</name>
    <dbReference type="NCBI Taxonomy" id="109461"/>
    <lineage>
        <taxon>Eukaryota</taxon>
        <taxon>Metazoa</taxon>
        <taxon>Ecdysozoa</taxon>
        <taxon>Arthropoda</taxon>
        <taxon>Chelicerata</taxon>
        <taxon>Arachnida</taxon>
        <taxon>Acari</taxon>
        <taxon>Parasitiformes</taxon>
        <taxon>Mesostigmata</taxon>
        <taxon>Gamasina</taxon>
        <taxon>Dermanyssoidea</taxon>
        <taxon>Varroidae</taxon>
        <taxon>Varroa</taxon>
    </lineage>
</organism>
<comment type="similarity">
    <text evidence="1">Belongs to the synaptobrevin family.</text>
</comment>
<evidence type="ECO:0000313" key="7">
    <source>
        <dbReference type="EnsemblMetazoa" id="XP_022653290"/>
    </source>
</evidence>
<dbReference type="CDD" id="cd15843">
    <property type="entry name" value="R-SNARE"/>
    <property type="match status" value="1"/>
</dbReference>
<keyword evidence="2" id="KW-0472">Membrane</keyword>
<dbReference type="GO" id="GO:0006887">
    <property type="term" value="P:exocytosis"/>
    <property type="evidence" value="ECO:0007669"/>
    <property type="project" value="TreeGrafter"/>
</dbReference>
<dbReference type="AlphaFoldDB" id="A0A7M7JZG7"/>
<comment type="subcellular location">
    <subcellularLocation>
        <location evidence="3">Endomembrane system</location>
        <topology evidence="3">Single-pass type IV membrane protein</topology>
    </subcellularLocation>
</comment>
<accession>A0A7M7JZG7</accession>
<evidence type="ECO:0000259" key="5">
    <source>
        <dbReference type="PROSITE" id="PS50859"/>
    </source>
</evidence>
<dbReference type="GO" id="GO:0005484">
    <property type="term" value="F:SNAP receptor activity"/>
    <property type="evidence" value="ECO:0007669"/>
    <property type="project" value="TreeGrafter"/>
</dbReference>
<dbReference type="InterPro" id="IPR042855">
    <property type="entry name" value="V_SNARE_CC"/>
</dbReference>
<name>A0A7M7JZG7_VARDE</name>
<dbReference type="SUPFAM" id="SSF64356">
    <property type="entry name" value="SNARE-like"/>
    <property type="match status" value="1"/>
</dbReference>
<dbReference type="Gene3D" id="3.30.450.50">
    <property type="entry name" value="Longin domain"/>
    <property type="match status" value="1"/>
</dbReference>
<dbReference type="EnsemblMetazoa" id="XM_022797555">
    <property type="protein sequence ID" value="XP_022653290"/>
    <property type="gene ID" value="LOC111247028"/>
</dbReference>
<evidence type="ECO:0000256" key="4">
    <source>
        <dbReference type="PROSITE-ProRule" id="PRU00290"/>
    </source>
</evidence>
<feature type="domain" description="Longin" evidence="5">
    <location>
        <begin position="8"/>
        <end position="115"/>
    </location>
</feature>